<dbReference type="SUPFAM" id="SSF50022">
    <property type="entry name" value="ISP domain"/>
    <property type="match status" value="1"/>
</dbReference>
<evidence type="ECO:0000256" key="2">
    <source>
        <dbReference type="ARBA" id="ARBA00022723"/>
    </source>
</evidence>
<accession>A0A857J4U3</accession>
<protein>
    <submittedName>
        <fullName evidence="6">Rieske 2Fe-2S domain-containing protein</fullName>
    </submittedName>
</protein>
<evidence type="ECO:0000256" key="3">
    <source>
        <dbReference type="ARBA" id="ARBA00023004"/>
    </source>
</evidence>
<dbReference type="Pfam" id="PF00355">
    <property type="entry name" value="Rieske"/>
    <property type="match status" value="1"/>
</dbReference>
<dbReference type="Gene3D" id="2.102.10.10">
    <property type="entry name" value="Rieske [2Fe-2S] iron-sulphur domain"/>
    <property type="match status" value="1"/>
</dbReference>
<dbReference type="Proteomes" id="UP000464787">
    <property type="component" value="Chromosome"/>
</dbReference>
<dbReference type="PANTHER" id="PTHR40261:SF1">
    <property type="entry name" value="RIESKE DOMAIN-CONTAINING PROTEIN"/>
    <property type="match status" value="1"/>
</dbReference>
<evidence type="ECO:0000256" key="1">
    <source>
        <dbReference type="ARBA" id="ARBA00022714"/>
    </source>
</evidence>
<keyword evidence="2" id="KW-0479">Metal-binding</keyword>
<dbReference type="RefSeq" id="WP_160551569.1">
    <property type="nucleotide sequence ID" value="NZ_CP047650.1"/>
</dbReference>
<dbReference type="EMBL" id="CP047650">
    <property type="protein sequence ID" value="QHI98052.1"/>
    <property type="molecule type" value="Genomic_DNA"/>
</dbReference>
<dbReference type="PANTHER" id="PTHR40261">
    <property type="match status" value="1"/>
</dbReference>
<evidence type="ECO:0000256" key="4">
    <source>
        <dbReference type="ARBA" id="ARBA00023014"/>
    </source>
</evidence>
<dbReference type="KEGG" id="xyk:GT347_08620"/>
<organism evidence="6 7">
    <name type="scientific">Xylophilus rhododendri</name>
    <dbReference type="NCBI Taxonomy" id="2697032"/>
    <lineage>
        <taxon>Bacteria</taxon>
        <taxon>Pseudomonadati</taxon>
        <taxon>Pseudomonadota</taxon>
        <taxon>Betaproteobacteria</taxon>
        <taxon>Burkholderiales</taxon>
        <taxon>Xylophilus</taxon>
    </lineage>
</organism>
<name>A0A857J4U3_9BURK</name>
<gene>
    <name evidence="6" type="ORF">GT347_08620</name>
</gene>
<keyword evidence="4" id="KW-0411">Iron-sulfur</keyword>
<dbReference type="AlphaFoldDB" id="A0A857J4U3"/>
<proteinExistence type="predicted"/>
<evidence type="ECO:0000259" key="5">
    <source>
        <dbReference type="PROSITE" id="PS51296"/>
    </source>
</evidence>
<sequence>MFEDDEPAAPGIPLCNSAHLVEGGMAVPFDVRYGGQTCTAFAVRYRGEPVAYLNRCTHVAMELDARPGRVFDDSGRWLLCQVHGAAYEPATGACAGGPCRGGLVKIQLSERAGVVRWHTAYNLQPAEF</sequence>
<keyword evidence="7" id="KW-1185">Reference proteome</keyword>
<evidence type="ECO:0000313" key="7">
    <source>
        <dbReference type="Proteomes" id="UP000464787"/>
    </source>
</evidence>
<feature type="domain" description="Rieske" evidence="5">
    <location>
        <begin position="12"/>
        <end position="117"/>
    </location>
</feature>
<dbReference type="GO" id="GO:0046872">
    <property type="term" value="F:metal ion binding"/>
    <property type="evidence" value="ECO:0007669"/>
    <property type="project" value="UniProtKB-KW"/>
</dbReference>
<dbReference type="GO" id="GO:0051537">
    <property type="term" value="F:2 iron, 2 sulfur cluster binding"/>
    <property type="evidence" value="ECO:0007669"/>
    <property type="project" value="UniProtKB-KW"/>
</dbReference>
<keyword evidence="1" id="KW-0001">2Fe-2S</keyword>
<evidence type="ECO:0000313" key="6">
    <source>
        <dbReference type="EMBL" id="QHI98052.1"/>
    </source>
</evidence>
<dbReference type="PROSITE" id="PS51296">
    <property type="entry name" value="RIESKE"/>
    <property type="match status" value="1"/>
</dbReference>
<dbReference type="InterPro" id="IPR017941">
    <property type="entry name" value="Rieske_2Fe-2S"/>
</dbReference>
<dbReference type="InterPro" id="IPR036922">
    <property type="entry name" value="Rieske_2Fe-2S_sf"/>
</dbReference>
<keyword evidence="3" id="KW-0408">Iron</keyword>
<reference evidence="6 7" key="1">
    <citation type="submission" date="2020-01" db="EMBL/GenBank/DDBJ databases">
        <title>Genome sequencing of strain KACC 21265.</title>
        <authorList>
            <person name="Heo J."/>
            <person name="Kim S.-J."/>
            <person name="Kim J.-S."/>
            <person name="Hong S.-B."/>
            <person name="Kwon S.-W."/>
        </authorList>
    </citation>
    <scope>NUCLEOTIDE SEQUENCE [LARGE SCALE GENOMIC DNA]</scope>
    <source>
        <strain evidence="6 7">KACC 21265</strain>
    </source>
</reference>